<evidence type="ECO:0000313" key="4">
    <source>
        <dbReference type="Proteomes" id="UP000403266"/>
    </source>
</evidence>
<gene>
    <name evidence="3" type="ORF">FS320_42255</name>
</gene>
<dbReference type="Proteomes" id="UP000403266">
    <property type="component" value="Unassembled WGS sequence"/>
</dbReference>
<organism evidence="3 4">
    <name type="scientific">Microvirga tunisiensis</name>
    <dbReference type="NCBI Taxonomy" id="2108360"/>
    <lineage>
        <taxon>Bacteria</taxon>
        <taxon>Pseudomonadati</taxon>
        <taxon>Pseudomonadota</taxon>
        <taxon>Alphaproteobacteria</taxon>
        <taxon>Hyphomicrobiales</taxon>
        <taxon>Methylobacteriaceae</taxon>
        <taxon>Microvirga</taxon>
    </lineage>
</organism>
<evidence type="ECO:0000256" key="1">
    <source>
        <dbReference type="SAM" id="Phobius"/>
    </source>
</evidence>
<dbReference type="Pfam" id="PF03779">
    <property type="entry name" value="SPW"/>
    <property type="match status" value="1"/>
</dbReference>
<dbReference type="InterPro" id="IPR005530">
    <property type="entry name" value="SPW"/>
</dbReference>
<keyword evidence="1" id="KW-0812">Transmembrane</keyword>
<proteinExistence type="predicted"/>
<keyword evidence="1" id="KW-1133">Transmembrane helix</keyword>
<sequence>MEPLCRHALGAILYSALTAYELGLIKILPMSLHLILDGLGGIALAASPFLFGFSDWVYWPHVLFGLFSVAASLVTRMETMLPTGRREPA</sequence>
<protein>
    <recommendedName>
        <fullName evidence="2">SPW repeat-containing integral membrane domain-containing protein</fullName>
    </recommendedName>
</protein>
<dbReference type="AlphaFoldDB" id="A0A5N7MX99"/>
<evidence type="ECO:0000313" key="3">
    <source>
        <dbReference type="EMBL" id="MPR31330.1"/>
    </source>
</evidence>
<dbReference type="EMBL" id="VOSK01000631">
    <property type="protein sequence ID" value="MPR31330.1"/>
    <property type="molecule type" value="Genomic_DNA"/>
</dbReference>
<dbReference type="OrthoDB" id="129082at2"/>
<feature type="domain" description="SPW repeat-containing integral membrane" evidence="2">
    <location>
        <begin position="12"/>
        <end position="73"/>
    </location>
</feature>
<accession>A0A5N7MX99</accession>
<keyword evidence="4" id="KW-1185">Reference proteome</keyword>
<evidence type="ECO:0000259" key="2">
    <source>
        <dbReference type="Pfam" id="PF03779"/>
    </source>
</evidence>
<keyword evidence="1" id="KW-0472">Membrane</keyword>
<reference evidence="3 4" key="1">
    <citation type="journal article" date="2019" name="Syst. Appl. Microbiol.">
        <title>Microvirga tunisiensis sp. nov., a root nodule symbiotic bacterium isolated from Lupinus micranthus and L. luteus grown in Northern Tunisia.</title>
        <authorList>
            <person name="Msaddak A."/>
            <person name="Rejili M."/>
            <person name="Duran D."/>
            <person name="Mars M."/>
            <person name="Palacios J.M."/>
            <person name="Ruiz-Argueso T."/>
            <person name="Rey L."/>
            <person name="Imperial J."/>
        </authorList>
    </citation>
    <scope>NUCLEOTIDE SEQUENCE [LARGE SCALE GENOMIC DNA]</scope>
    <source>
        <strain evidence="3 4">Lmie10</strain>
    </source>
</reference>
<feature type="transmembrane region" description="Helical" evidence="1">
    <location>
        <begin position="57"/>
        <end position="75"/>
    </location>
</feature>
<name>A0A5N7MX99_9HYPH</name>
<comment type="caution">
    <text evidence="3">The sequence shown here is derived from an EMBL/GenBank/DDBJ whole genome shotgun (WGS) entry which is preliminary data.</text>
</comment>
<feature type="transmembrane region" description="Helical" evidence="1">
    <location>
        <begin position="6"/>
        <end position="25"/>
    </location>
</feature>